<dbReference type="EMBL" id="CADCXU010019000">
    <property type="protein sequence ID" value="CAB0007350.1"/>
    <property type="molecule type" value="Genomic_DNA"/>
</dbReference>
<organism evidence="1 3">
    <name type="scientific">Nesidiocoris tenuis</name>
    <dbReference type="NCBI Taxonomy" id="355587"/>
    <lineage>
        <taxon>Eukaryota</taxon>
        <taxon>Metazoa</taxon>
        <taxon>Ecdysozoa</taxon>
        <taxon>Arthropoda</taxon>
        <taxon>Hexapoda</taxon>
        <taxon>Insecta</taxon>
        <taxon>Pterygota</taxon>
        <taxon>Neoptera</taxon>
        <taxon>Paraneoptera</taxon>
        <taxon>Hemiptera</taxon>
        <taxon>Heteroptera</taxon>
        <taxon>Panheteroptera</taxon>
        <taxon>Cimicomorpha</taxon>
        <taxon>Miridae</taxon>
        <taxon>Dicyphina</taxon>
        <taxon>Nesidiocoris</taxon>
    </lineage>
</organism>
<dbReference type="EMBL" id="CADCXU010019001">
    <property type="protein sequence ID" value="CAB0007352.1"/>
    <property type="molecule type" value="Genomic_DNA"/>
</dbReference>
<accession>A0A6H5GU85</accession>
<keyword evidence="3" id="KW-1185">Reference proteome</keyword>
<name>A0A6H5GU85_9HEMI</name>
<proteinExistence type="predicted"/>
<dbReference type="AlphaFoldDB" id="A0A6H5GU85"/>
<dbReference type="Proteomes" id="UP000479000">
    <property type="component" value="Unassembled WGS sequence"/>
</dbReference>
<sequence>MVRMSSIICLWNDLQGIAGHEEFIMIRRCNSFQIVSASFRENQLNDDPTIS</sequence>
<evidence type="ECO:0000313" key="3">
    <source>
        <dbReference type="Proteomes" id="UP000479000"/>
    </source>
</evidence>
<reference evidence="1 3" key="1">
    <citation type="submission" date="2020-02" db="EMBL/GenBank/DDBJ databases">
        <authorList>
            <person name="Ferguson B K."/>
        </authorList>
    </citation>
    <scope>NUCLEOTIDE SEQUENCE [LARGE SCALE GENOMIC DNA]</scope>
</reference>
<gene>
    <name evidence="1" type="ORF">NTEN_LOCUS12639</name>
    <name evidence="2" type="ORF">NTEN_LOCUS12640</name>
</gene>
<protein>
    <submittedName>
        <fullName evidence="1">Uncharacterized protein</fullName>
    </submittedName>
</protein>
<evidence type="ECO:0000313" key="1">
    <source>
        <dbReference type="EMBL" id="CAB0007350.1"/>
    </source>
</evidence>
<evidence type="ECO:0000313" key="2">
    <source>
        <dbReference type="EMBL" id="CAB0007352.1"/>
    </source>
</evidence>
<feature type="non-terminal residue" evidence="1">
    <location>
        <position position="51"/>
    </location>
</feature>